<gene>
    <name evidence="1" type="ORF">D4764_16G0007480</name>
</gene>
<comment type="caution">
    <text evidence="1">The sequence shown here is derived from an EMBL/GenBank/DDBJ whole genome shotgun (WGS) entry which is preliminary data.</text>
</comment>
<reference evidence="1 2" key="1">
    <citation type="submission" date="2019-04" db="EMBL/GenBank/DDBJ databases">
        <title>Chromosome genome assembly for Takifugu flavidus.</title>
        <authorList>
            <person name="Xiao S."/>
        </authorList>
    </citation>
    <scope>NUCLEOTIDE SEQUENCE [LARGE SCALE GENOMIC DNA]</scope>
    <source>
        <strain evidence="1">HTHZ2018</strain>
        <tissue evidence="1">Muscle</tissue>
    </source>
</reference>
<accession>A0A5C6P084</accession>
<sequence length="29" mass="3099">MGTVVVDVDVANAKMTTRKEPTLNGHSVQ</sequence>
<evidence type="ECO:0000313" key="1">
    <source>
        <dbReference type="EMBL" id="TWW72251.1"/>
    </source>
</evidence>
<keyword evidence="2" id="KW-1185">Reference proteome</keyword>
<dbReference type="EMBL" id="RHFK02000008">
    <property type="protein sequence ID" value="TWW72251.1"/>
    <property type="molecule type" value="Genomic_DNA"/>
</dbReference>
<proteinExistence type="predicted"/>
<dbReference type="Proteomes" id="UP000324091">
    <property type="component" value="Chromosome 16"/>
</dbReference>
<protein>
    <submittedName>
        <fullName evidence="1">Uncharacterized protein</fullName>
    </submittedName>
</protein>
<name>A0A5C6P084_9TELE</name>
<dbReference type="AlphaFoldDB" id="A0A5C6P084"/>
<evidence type="ECO:0000313" key="2">
    <source>
        <dbReference type="Proteomes" id="UP000324091"/>
    </source>
</evidence>
<organism evidence="1 2">
    <name type="scientific">Takifugu flavidus</name>
    <name type="common">sansaifugu</name>
    <dbReference type="NCBI Taxonomy" id="433684"/>
    <lineage>
        <taxon>Eukaryota</taxon>
        <taxon>Metazoa</taxon>
        <taxon>Chordata</taxon>
        <taxon>Craniata</taxon>
        <taxon>Vertebrata</taxon>
        <taxon>Euteleostomi</taxon>
        <taxon>Actinopterygii</taxon>
        <taxon>Neopterygii</taxon>
        <taxon>Teleostei</taxon>
        <taxon>Neoteleostei</taxon>
        <taxon>Acanthomorphata</taxon>
        <taxon>Eupercaria</taxon>
        <taxon>Tetraodontiformes</taxon>
        <taxon>Tetradontoidea</taxon>
        <taxon>Tetraodontidae</taxon>
        <taxon>Takifugu</taxon>
    </lineage>
</organism>